<dbReference type="Pfam" id="PF12710">
    <property type="entry name" value="HAD"/>
    <property type="match status" value="1"/>
</dbReference>
<evidence type="ECO:0000256" key="9">
    <source>
        <dbReference type="ARBA" id="ARBA00023299"/>
    </source>
</evidence>
<dbReference type="Proteomes" id="UP000279859">
    <property type="component" value="Unassembled WGS sequence"/>
</dbReference>
<evidence type="ECO:0000256" key="7">
    <source>
        <dbReference type="ARBA" id="ARBA00022801"/>
    </source>
</evidence>
<dbReference type="InterPro" id="IPR050582">
    <property type="entry name" value="HAD-like_SerB"/>
</dbReference>
<evidence type="ECO:0000313" key="16">
    <source>
        <dbReference type="Proteomes" id="UP000279859"/>
    </source>
</evidence>
<evidence type="ECO:0000256" key="4">
    <source>
        <dbReference type="ARBA" id="ARBA00012640"/>
    </source>
</evidence>
<feature type="compositionally biased region" description="Basic residues" evidence="14">
    <location>
        <begin position="84"/>
        <end position="99"/>
    </location>
</feature>
<evidence type="ECO:0000313" key="15">
    <source>
        <dbReference type="EMBL" id="RNE66490.1"/>
    </source>
</evidence>
<dbReference type="SUPFAM" id="SSF56784">
    <property type="entry name" value="HAD-like"/>
    <property type="match status" value="1"/>
</dbReference>
<dbReference type="SFLD" id="SFLDS00003">
    <property type="entry name" value="Haloacid_Dehalogenase"/>
    <property type="match status" value="1"/>
</dbReference>
<dbReference type="UniPathway" id="UPA00135">
    <property type="reaction ID" value="UER00198"/>
</dbReference>
<evidence type="ECO:0000256" key="2">
    <source>
        <dbReference type="ARBA" id="ARBA00005135"/>
    </source>
</evidence>
<comment type="cofactor">
    <cofactor evidence="1">
        <name>Mg(2+)</name>
        <dbReference type="ChEBI" id="CHEBI:18420"/>
    </cofactor>
</comment>
<dbReference type="PANTHER" id="PTHR43344:SF2">
    <property type="entry name" value="PHOSPHOSERINE PHOSPHATASE"/>
    <property type="match status" value="1"/>
</dbReference>
<dbReference type="AlphaFoldDB" id="A0A3M8LLY3"/>
<comment type="similarity">
    <text evidence="3">Belongs to the HAD-like hydrolase superfamily. SerB family.</text>
</comment>
<evidence type="ECO:0000256" key="3">
    <source>
        <dbReference type="ARBA" id="ARBA00009184"/>
    </source>
</evidence>
<dbReference type="SFLD" id="SFLDG01137">
    <property type="entry name" value="C1.6.1:_Phosphoserine_Phosphat"/>
    <property type="match status" value="1"/>
</dbReference>
<dbReference type="GO" id="GO:0000287">
    <property type="term" value="F:magnesium ion binding"/>
    <property type="evidence" value="ECO:0007669"/>
    <property type="project" value="TreeGrafter"/>
</dbReference>
<feature type="active site" description="Proton donor" evidence="13">
    <location>
        <position position="137"/>
    </location>
</feature>
<keyword evidence="6" id="KW-0479">Metal-binding</keyword>
<feature type="compositionally biased region" description="Basic and acidic residues" evidence="14">
    <location>
        <begin position="15"/>
        <end position="33"/>
    </location>
</feature>
<dbReference type="PANTHER" id="PTHR43344">
    <property type="entry name" value="PHOSPHOSERINE PHOSPHATASE"/>
    <property type="match status" value="1"/>
</dbReference>
<dbReference type="GO" id="GO:0006564">
    <property type="term" value="P:L-serine biosynthetic process"/>
    <property type="evidence" value="ECO:0007669"/>
    <property type="project" value="UniProtKB-KW"/>
</dbReference>
<keyword evidence="16" id="KW-1185">Reference proteome</keyword>
<proteinExistence type="inferred from homology"/>
<evidence type="ECO:0000256" key="14">
    <source>
        <dbReference type="SAM" id="MobiDB-lite"/>
    </source>
</evidence>
<dbReference type="EMBL" id="RDSR01000004">
    <property type="protein sequence ID" value="RNE66490.1"/>
    <property type="molecule type" value="Genomic_DNA"/>
</dbReference>
<feature type="region of interest" description="Disordered" evidence="14">
    <location>
        <begin position="1"/>
        <end position="124"/>
    </location>
</feature>
<dbReference type="InterPro" id="IPR023214">
    <property type="entry name" value="HAD_sf"/>
</dbReference>
<evidence type="ECO:0000256" key="8">
    <source>
        <dbReference type="ARBA" id="ARBA00022842"/>
    </source>
</evidence>
<dbReference type="EC" id="3.1.3.3" evidence="4"/>
<keyword evidence="5" id="KW-0028">Amino-acid biosynthesis</keyword>
<comment type="pathway">
    <text evidence="2">Amino-acid biosynthesis; L-serine biosynthesis; L-serine from 3-phospho-D-glycerate: step 3/3.</text>
</comment>
<dbReference type="NCBIfam" id="TIGR00338">
    <property type="entry name" value="serB"/>
    <property type="match status" value="1"/>
</dbReference>
<dbReference type="InterPro" id="IPR036412">
    <property type="entry name" value="HAD-like_sf"/>
</dbReference>
<protein>
    <recommendedName>
        <fullName evidence="4">phosphoserine phosphatase</fullName>
        <ecNumber evidence="4">3.1.3.3</ecNumber>
    </recommendedName>
    <alternativeName>
        <fullName evidence="10">O-phosphoserine phosphohydrolase</fullName>
    </alternativeName>
</protein>
<dbReference type="Gene3D" id="3.40.50.1000">
    <property type="entry name" value="HAD superfamily/HAD-like"/>
    <property type="match status" value="1"/>
</dbReference>
<gene>
    <name evidence="15" type="primary">serB</name>
    <name evidence="15" type="ORF">EEJ31_03570</name>
</gene>
<accession>A0A3M8LLY3</accession>
<dbReference type="NCBIfam" id="TIGR01488">
    <property type="entry name" value="HAD-SF-IB"/>
    <property type="match status" value="1"/>
</dbReference>
<dbReference type="OrthoDB" id="9792539at2"/>
<evidence type="ECO:0000256" key="5">
    <source>
        <dbReference type="ARBA" id="ARBA00022605"/>
    </source>
</evidence>
<evidence type="ECO:0000256" key="1">
    <source>
        <dbReference type="ARBA" id="ARBA00001946"/>
    </source>
</evidence>
<keyword evidence="7 15" id="KW-0378">Hydrolase</keyword>
<dbReference type="GO" id="GO:0036424">
    <property type="term" value="F:L-phosphoserine phosphatase activity"/>
    <property type="evidence" value="ECO:0007669"/>
    <property type="project" value="InterPro"/>
</dbReference>
<dbReference type="SFLD" id="SFLDG01136">
    <property type="entry name" value="C1.6:_Phosphoserine_Phosphatas"/>
    <property type="match status" value="1"/>
</dbReference>
<comment type="catalytic activity">
    <reaction evidence="12">
        <text>O-phospho-D-serine + H2O = D-serine + phosphate</text>
        <dbReference type="Rhea" id="RHEA:24873"/>
        <dbReference type="ChEBI" id="CHEBI:15377"/>
        <dbReference type="ChEBI" id="CHEBI:35247"/>
        <dbReference type="ChEBI" id="CHEBI:43474"/>
        <dbReference type="ChEBI" id="CHEBI:58680"/>
        <dbReference type="EC" id="3.1.3.3"/>
    </reaction>
</comment>
<evidence type="ECO:0000256" key="10">
    <source>
        <dbReference type="ARBA" id="ARBA00031693"/>
    </source>
</evidence>
<reference evidence="15 16" key="1">
    <citation type="submission" date="2018-11" db="EMBL/GenBank/DDBJ databases">
        <title>Cryobacterium sp. nov., isolated from rhizosphere soil of lettuce.</title>
        <authorList>
            <person name="Wang Y."/>
        </authorList>
    </citation>
    <scope>NUCLEOTIDE SEQUENCE [LARGE SCALE GENOMIC DNA]</scope>
    <source>
        <strain evidence="15 16">NEAU-85</strain>
    </source>
</reference>
<organism evidence="15 16">
    <name type="scientific">Cryobacterium tepidiphilum</name>
    <dbReference type="NCBI Taxonomy" id="2486026"/>
    <lineage>
        <taxon>Bacteria</taxon>
        <taxon>Bacillati</taxon>
        <taxon>Actinomycetota</taxon>
        <taxon>Actinomycetes</taxon>
        <taxon>Micrococcales</taxon>
        <taxon>Microbacteriaceae</taxon>
        <taxon>Cryobacterium</taxon>
    </lineage>
</organism>
<sequence length="338" mass="36799">MAHLQPAAQLAAGEVRARREGAPRHHDRLDRVARLRHLRRAHRTQRPRPVGVHRVRFDGRRLHHLRPGAPEARRGGAADDPRQGRRRRGRRRGGRRQGARPRAWIQRDRFRHHRGGQRSDRSPVNPATRFLVVLDADSTLIQDEVIELLADVAGSGPEVAEVTERAMRGELDFAESLRARVKTLAGLPDTVFADVGRRIRPTDGVRELIAGLHAHGSRVGVVSGGFHELLDPLAADLGLDHWRANRLEVEDGVLTGGLLGPVIDAAAKAAALQEWAAALGVDAAQTIAVGDGANDLQMMGVAGLAVAFNAKPRVREEADVIVDVADLSQLLPVLGLRG</sequence>
<comment type="caution">
    <text evidence="15">The sequence shown here is derived from an EMBL/GenBank/DDBJ whole genome shotgun (WGS) entry which is preliminary data.</text>
</comment>
<feature type="compositionally biased region" description="Basic residues" evidence="14">
    <location>
        <begin position="34"/>
        <end position="54"/>
    </location>
</feature>
<evidence type="ECO:0000256" key="13">
    <source>
        <dbReference type="PIRSR" id="PIRSR604469-1"/>
    </source>
</evidence>
<feature type="active site" description="Nucleophile" evidence="13">
    <location>
        <position position="135"/>
    </location>
</feature>
<evidence type="ECO:0000256" key="6">
    <source>
        <dbReference type="ARBA" id="ARBA00022723"/>
    </source>
</evidence>
<dbReference type="GO" id="GO:0005737">
    <property type="term" value="C:cytoplasm"/>
    <property type="evidence" value="ECO:0007669"/>
    <property type="project" value="TreeGrafter"/>
</dbReference>
<evidence type="ECO:0000256" key="12">
    <source>
        <dbReference type="ARBA" id="ARBA00048523"/>
    </source>
</evidence>
<evidence type="ECO:0000256" key="11">
    <source>
        <dbReference type="ARBA" id="ARBA00048138"/>
    </source>
</evidence>
<name>A0A3M8LLY3_9MICO</name>
<comment type="catalytic activity">
    <reaction evidence="11">
        <text>O-phospho-L-serine + H2O = L-serine + phosphate</text>
        <dbReference type="Rhea" id="RHEA:21208"/>
        <dbReference type="ChEBI" id="CHEBI:15377"/>
        <dbReference type="ChEBI" id="CHEBI:33384"/>
        <dbReference type="ChEBI" id="CHEBI:43474"/>
        <dbReference type="ChEBI" id="CHEBI:57524"/>
        <dbReference type="EC" id="3.1.3.3"/>
    </reaction>
</comment>
<feature type="compositionally biased region" description="Basic and acidic residues" evidence="14">
    <location>
        <begin position="71"/>
        <end position="83"/>
    </location>
</feature>
<dbReference type="InterPro" id="IPR004469">
    <property type="entry name" value="PSP"/>
</dbReference>
<dbReference type="SFLD" id="SFLDF00029">
    <property type="entry name" value="phosphoserine_phosphatase"/>
    <property type="match status" value="1"/>
</dbReference>
<keyword evidence="8" id="KW-0460">Magnesium</keyword>
<keyword evidence="9" id="KW-0718">Serine biosynthesis</keyword>